<organism evidence="11 12">
    <name type="scientific">Bradyrhizobium elkanii</name>
    <dbReference type="NCBI Taxonomy" id="29448"/>
    <lineage>
        <taxon>Bacteria</taxon>
        <taxon>Pseudomonadati</taxon>
        <taxon>Pseudomonadota</taxon>
        <taxon>Alphaproteobacteria</taxon>
        <taxon>Hyphomicrobiales</taxon>
        <taxon>Nitrobacteraceae</taxon>
        <taxon>Bradyrhizobium</taxon>
    </lineage>
</organism>
<dbReference type="Pfam" id="PF13103">
    <property type="entry name" value="TonB_2"/>
    <property type="match status" value="2"/>
</dbReference>
<comment type="caution">
    <text evidence="11">The sequence shown here is derived from an EMBL/GenBank/DDBJ whole genome shotgun (WGS) entry which is preliminary data.</text>
</comment>
<dbReference type="Gene3D" id="3.30.1150.10">
    <property type="match status" value="2"/>
</dbReference>
<keyword evidence="3" id="KW-0813">Transport</keyword>
<dbReference type="InterPro" id="IPR006260">
    <property type="entry name" value="TonB/TolA_C"/>
</dbReference>
<proteinExistence type="inferred from homology"/>
<keyword evidence="5" id="KW-0997">Cell inner membrane</keyword>
<evidence type="ECO:0000256" key="3">
    <source>
        <dbReference type="ARBA" id="ARBA00022448"/>
    </source>
</evidence>
<keyword evidence="7" id="KW-0653">Protein transport</keyword>
<evidence type="ECO:0000256" key="2">
    <source>
        <dbReference type="ARBA" id="ARBA00006555"/>
    </source>
</evidence>
<dbReference type="EMBL" id="JBGBZA010000002">
    <property type="protein sequence ID" value="MEY9318220.1"/>
    <property type="molecule type" value="Genomic_DNA"/>
</dbReference>
<keyword evidence="4" id="KW-1003">Cell membrane</keyword>
<dbReference type="InterPro" id="IPR051045">
    <property type="entry name" value="TonB-dependent_transducer"/>
</dbReference>
<dbReference type="Proteomes" id="UP001565471">
    <property type="component" value="Unassembled WGS sequence"/>
</dbReference>
<dbReference type="PANTHER" id="PTHR33446">
    <property type="entry name" value="PROTEIN TONB-RELATED"/>
    <property type="match status" value="1"/>
</dbReference>
<evidence type="ECO:0000313" key="12">
    <source>
        <dbReference type="Proteomes" id="UP001565471"/>
    </source>
</evidence>
<dbReference type="SUPFAM" id="SSF74653">
    <property type="entry name" value="TolA/TonB C-terminal domain"/>
    <property type="match status" value="2"/>
</dbReference>
<evidence type="ECO:0000256" key="1">
    <source>
        <dbReference type="ARBA" id="ARBA00004383"/>
    </source>
</evidence>
<evidence type="ECO:0000256" key="4">
    <source>
        <dbReference type="ARBA" id="ARBA00022475"/>
    </source>
</evidence>
<dbReference type="PANTHER" id="PTHR33446:SF2">
    <property type="entry name" value="PROTEIN TONB"/>
    <property type="match status" value="1"/>
</dbReference>
<name>A0ABV4F441_BRAEL</name>
<keyword evidence="9" id="KW-0472">Membrane</keyword>
<keyword evidence="8" id="KW-1133">Transmembrane helix</keyword>
<keyword evidence="6" id="KW-0812">Transmembrane</keyword>
<comment type="similarity">
    <text evidence="2">Belongs to the TonB family.</text>
</comment>
<evidence type="ECO:0000256" key="5">
    <source>
        <dbReference type="ARBA" id="ARBA00022519"/>
    </source>
</evidence>
<keyword evidence="12" id="KW-1185">Reference proteome</keyword>
<evidence type="ECO:0000256" key="6">
    <source>
        <dbReference type="ARBA" id="ARBA00022692"/>
    </source>
</evidence>
<sequence length="243" mass="26587">MSDDFDLPCDDAAAEANEAALHAVWSYVRAHPFYPAELTERSAEVRATVTLSLDGDGKLADAKAASGSSSTKTDQEILDWLKRLQPFPRVPANLTSPFKFSAEFVFVPPTVLSEVKIRWIIDANPSASEAGLRDLVASHLQRQPRSYSNDMNSRHGTRRAIVTLLINPDGKLLNVEMTKGSGSPRVDQETLVWLNAAQPYPKVPTNFAAPLKLVAEIGFGPPSKGIWSDEKIKRSINNVCKGC</sequence>
<evidence type="ECO:0000313" key="11">
    <source>
        <dbReference type="EMBL" id="MEY9318220.1"/>
    </source>
</evidence>
<dbReference type="PROSITE" id="PS52015">
    <property type="entry name" value="TONB_CTD"/>
    <property type="match status" value="2"/>
</dbReference>
<evidence type="ECO:0000256" key="8">
    <source>
        <dbReference type="ARBA" id="ARBA00022989"/>
    </source>
</evidence>
<reference evidence="11 12" key="1">
    <citation type="submission" date="2024-07" db="EMBL/GenBank/DDBJ databases">
        <title>Genomic Encyclopedia of Type Strains, Phase V (KMG-V): Genome sequencing to study the core and pangenomes of soil and plant-associated prokaryotes.</title>
        <authorList>
            <person name="Whitman W."/>
        </authorList>
    </citation>
    <scope>NUCLEOTIDE SEQUENCE [LARGE SCALE GENOMIC DNA]</scope>
    <source>
        <strain evidence="11 12">USDA 415</strain>
    </source>
</reference>
<feature type="domain" description="TonB C-terminal" evidence="10">
    <location>
        <begin position="132"/>
        <end position="228"/>
    </location>
</feature>
<dbReference type="InterPro" id="IPR037682">
    <property type="entry name" value="TonB_C"/>
</dbReference>
<feature type="domain" description="TonB C-terminal" evidence="10">
    <location>
        <begin position="19"/>
        <end position="113"/>
    </location>
</feature>
<dbReference type="NCBIfam" id="TIGR01352">
    <property type="entry name" value="tonB_Cterm"/>
    <property type="match status" value="2"/>
</dbReference>
<protein>
    <submittedName>
        <fullName evidence="11">TonB family protein</fullName>
    </submittedName>
</protein>
<accession>A0ABV4F441</accession>
<evidence type="ECO:0000256" key="9">
    <source>
        <dbReference type="ARBA" id="ARBA00023136"/>
    </source>
</evidence>
<evidence type="ECO:0000256" key="7">
    <source>
        <dbReference type="ARBA" id="ARBA00022927"/>
    </source>
</evidence>
<comment type="subcellular location">
    <subcellularLocation>
        <location evidence="1">Cell inner membrane</location>
        <topology evidence="1">Single-pass membrane protein</topology>
        <orientation evidence="1">Periplasmic side</orientation>
    </subcellularLocation>
</comment>
<evidence type="ECO:0000259" key="10">
    <source>
        <dbReference type="PROSITE" id="PS52015"/>
    </source>
</evidence>
<dbReference type="RefSeq" id="WP_038380560.1">
    <property type="nucleotide sequence ID" value="NZ_CP126026.1"/>
</dbReference>
<gene>
    <name evidence="11" type="ORF">ABIF29_005019</name>
</gene>